<feature type="transmembrane region" description="Helical" evidence="7">
    <location>
        <begin position="280"/>
        <end position="303"/>
    </location>
</feature>
<keyword evidence="4 7" id="KW-0812">Transmembrane</keyword>
<gene>
    <name evidence="10" type="ORF">HOP61_07070</name>
</gene>
<dbReference type="AlphaFoldDB" id="A0AAW4YTB1"/>
<keyword evidence="5 7" id="KW-1133">Transmembrane helix</keyword>
<feature type="transmembrane region" description="Helical" evidence="7">
    <location>
        <begin position="247"/>
        <end position="274"/>
    </location>
</feature>
<evidence type="ECO:0000259" key="8">
    <source>
        <dbReference type="Pfam" id="PF04039"/>
    </source>
</evidence>
<accession>A0AAW4YTB1</accession>
<protein>
    <submittedName>
        <fullName evidence="10">DUF4040 domain-containing protein</fullName>
    </submittedName>
</protein>
<dbReference type="Pfam" id="PF04039">
    <property type="entry name" value="MnhB"/>
    <property type="match status" value="1"/>
</dbReference>
<feature type="transmembrane region" description="Helical" evidence="7">
    <location>
        <begin position="152"/>
        <end position="172"/>
    </location>
</feature>
<evidence type="ECO:0000256" key="3">
    <source>
        <dbReference type="ARBA" id="ARBA00022475"/>
    </source>
</evidence>
<dbReference type="GO" id="GO:0005886">
    <property type="term" value="C:plasma membrane"/>
    <property type="evidence" value="ECO:0007669"/>
    <property type="project" value="UniProtKB-SubCell"/>
</dbReference>
<evidence type="ECO:0000313" key="10">
    <source>
        <dbReference type="EMBL" id="MCE8051048.1"/>
    </source>
</evidence>
<reference evidence="10" key="2">
    <citation type="journal article" date="2021" name="Front. Microbiol.">
        <title>Aerobic Denitrification and Heterotrophic Sulfur Oxidation in the Genus Halomonas Revealed by Six Novel Species Characterizations and Genome-Based Analysis.</title>
        <authorList>
            <person name="Wang L."/>
            <person name="Shao Z."/>
        </authorList>
    </citation>
    <scope>NUCLEOTIDE SEQUENCE</scope>
    <source>
        <strain evidence="10">MCCC 1A05776</strain>
    </source>
</reference>
<keyword evidence="6 7" id="KW-0472">Membrane</keyword>
<comment type="caution">
    <text evidence="10">The sequence shown here is derived from an EMBL/GenBank/DDBJ whole genome shotgun (WGS) entry which is preliminary data.</text>
</comment>
<reference evidence="10" key="1">
    <citation type="submission" date="2020-05" db="EMBL/GenBank/DDBJ databases">
        <authorList>
            <person name="Wang L."/>
            <person name="Shao Z."/>
        </authorList>
    </citation>
    <scope>NUCLEOTIDE SEQUENCE</scope>
    <source>
        <strain evidence="10">MCCC 1A05776</strain>
    </source>
</reference>
<feature type="transmembrane region" description="Helical" evidence="7">
    <location>
        <begin position="29"/>
        <end position="48"/>
    </location>
</feature>
<proteinExistence type="inferred from homology"/>
<feature type="transmembrane region" description="Helical" evidence="7">
    <location>
        <begin position="55"/>
        <end position="75"/>
    </location>
</feature>
<dbReference type="InterPro" id="IPR050622">
    <property type="entry name" value="CPA3_antiporter_subunitB"/>
</dbReference>
<name>A0AAW4YTB1_9GAMM</name>
<organism evidence="10 11">
    <name type="scientific">Billgrantia desiderata</name>
    <dbReference type="NCBI Taxonomy" id="52021"/>
    <lineage>
        <taxon>Bacteria</taxon>
        <taxon>Pseudomonadati</taxon>
        <taxon>Pseudomonadota</taxon>
        <taxon>Gammaproteobacteria</taxon>
        <taxon>Oceanospirillales</taxon>
        <taxon>Halomonadaceae</taxon>
        <taxon>Billgrantia</taxon>
    </lineage>
</organism>
<evidence type="ECO:0000313" key="11">
    <source>
        <dbReference type="Proteomes" id="UP001320178"/>
    </source>
</evidence>
<evidence type="ECO:0000256" key="6">
    <source>
        <dbReference type="ARBA" id="ARBA00023136"/>
    </source>
</evidence>
<feature type="domain" description="Na+/H+ antiporter MnhB subunit-related protein" evidence="8">
    <location>
        <begin position="187"/>
        <end position="292"/>
    </location>
</feature>
<dbReference type="InterPro" id="IPR025383">
    <property type="entry name" value="MrpA_C/MbhD"/>
</dbReference>
<evidence type="ECO:0000256" key="5">
    <source>
        <dbReference type="ARBA" id="ARBA00022989"/>
    </source>
</evidence>
<dbReference type="PANTHER" id="PTHR33932:SF4">
    <property type="entry name" value="NA(+)_H(+) ANTIPORTER SUBUNIT B"/>
    <property type="match status" value="1"/>
</dbReference>
<evidence type="ECO:0000259" key="9">
    <source>
        <dbReference type="Pfam" id="PF13244"/>
    </source>
</evidence>
<keyword evidence="3" id="KW-1003">Cell membrane</keyword>
<dbReference type="InterPro" id="IPR007182">
    <property type="entry name" value="MnhB"/>
</dbReference>
<dbReference type="PANTHER" id="PTHR33932">
    <property type="entry name" value="NA(+)/H(+) ANTIPORTER SUBUNIT B"/>
    <property type="match status" value="1"/>
</dbReference>
<comment type="similarity">
    <text evidence="2">Belongs to the CPA3 antiporters (TC 2.A.63) subunit B family.</text>
</comment>
<comment type="subcellular location">
    <subcellularLocation>
        <location evidence="1">Cell membrane</location>
        <topology evidence="1">Multi-pass membrane protein</topology>
    </subcellularLocation>
</comment>
<evidence type="ECO:0000256" key="2">
    <source>
        <dbReference type="ARBA" id="ARBA00009425"/>
    </source>
</evidence>
<evidence type="ECO:0000256" key="1">
    <source>
        <dbReference type="ARBA" id="ARBA00004651"/>
    </source>
</evidence>
<sequence length="308" mass="32384">MTALTLGFDLLLAAGLVWLGWQALFLPRRFAAVVHFMAFNLLMALVWVRLEAPDIALAEAAIGAGVTGALLLTALGRLPSAAAVGSHPQQWHRYWRYPAIFAACVGAGWLAWGVQRLPRPGLAAEVTAELDATGVSHAVTAVLLNIRALDTLLEVAVMLGAVMLVWSLGPALRPFAPATSLPGLPALSRLLHPLFLLVPTYLLWRGAHAPGGAFPAGAVLGAGGILLLLADRVGWMQQPRFKTLLRLLLVAGLALFLAVGLGGLLLTGTFLAIPQALAKSAILAVEVATALSIALMLMALYLYGEPAR</sequence>
<dbReference type="Pfam" id="PF13244">
    <property type="entry name" value="MbhD"/>
    <property type="match status" value="1"/>
</dbReference>
<dbReference type="EMBL" id="JABFTS010000002">
    <property type="protein sequence ID" value="MCE8051048.1"/>
    <property type="molecule type" value="Genomic_DNA"/>
</dbReference>
<feature type="transmembrane region" description="Helical" evidence="7">
    <location>
        <begin position="216"/>
        <end position="235"/>
    </location>
</feature>
<dbReference type="Proteomes" id="UP001320178">
    <property type="component" value="Unassembled WGS sequence"/>
</dbReference>
<evidence type="ECO:0000256" key="4">
    <source>
        <dbReference type="ARBA" id="ARBA00022692"/>
    </source>
</evidence>
<feature type="domain" description="MrpA C-terminal/MbhD" evidence="9">
    <location>
        <begin position="15"/>
        <end position="79"/>
    </location>
</feature>
<evidence type="ECO:0000256" key="7">
    <source>
        <dbReference type="SAM" id="Phobius"/>
    </source>
</evidence>
<feature type="transmembrane region" description="Helical" evidence="7">
    <location>
        <begin position="95"/>
        <end position="114"/>
    </location>
</feature>
<dbReference type="RefSeq" id="WP_234238985.1">
    <property type="nucleotide sequence ID" value="NZ_JABFTS010000002.1"/>
</dbReference>